<reference evidence="2 3" key="1">
    <citation type="submission" date="2021-03" db="EMBL/GenBank/DDBJ databases">
        <authorList>
            <person name="Kim M.K."/>
        </authorList>
    </citation>
    <scope>NUCLEOTIDE SEQUENCE [LARGE SCALE GENOMIC DNA]</scope>
    <source>
        <strain evidence="2 3">BT442</strain>
    </source>
</reference>
<accession>A0ABS3QMF1</accession>
<dbReference type="RefSeq" id="WP_208178175.1">
    <property type="nucleotide sequence ID" value="NZ_JAGETZ010000017.1"/>
</dbReference>
<dbReference type="NCBIfam" id="TIGR04183">
    <property type="entry name" value="Por_Secre_tail"/>
    <property type="match status" value="1"/>
</dbReference>
<dbReference type="Pfam" id="PF18962">
    <property type="entry name" value="Por_Secre_tail"/>
    <property type="match status" value="1"/>
</dbReference>
<dbReference type="InterPro" id="IPR026444">
    <property type="entry name" value="Secre_tail"/>
</dbReference>
<dbReference type="Proteomes" id="UP000664369">
    <property type="component" value="Unassembled WGS sequence"/>
</dbReference>
<dbReference type="PANTHER" id="PTHR35580:SF1">
    <property type="entry name" value="PHYTASE-LIKE DOMAIN-CONTAINING PROTEIN"/>
    <property type="match status" value="1"/>
</dbReference>
<sequence>MLLATAVARAQAPTWQLAVAATGGTSEVFATAADASGNVFLTGTFSGTVGFGGMSLTSTGRNDNDVFVAKWSGVTNRFVWVQRAGGVGNDSSPTIAVSGTSIYIAGRFAGTASFGTTVLTAVGSDDGFVAKLTDAGTTGAFGWAFGIGGRDSEQATAIAATGSSVYVGGSFYSPTVGFGSISLTNFSAAAPLQSDGFVAKLTDAGTTASFVWVQQVGGSGDDHVVALASTANGVYVTGNFSNTASFGATMLTGGNLAAFVAKLTDTPVPNRFVWAVGTSGGAVFPNAVAVSGPNVYVAGRFVFTTSFGPTALTSTGTQGGYDVFVTKIADAGTTAGFTWAVQAGGAQSDFATAIAASGSSLYVAGVFLGPSSFGSGSLTSFASSDDAFLAKLTDAGPTGSFAWATAAGGSGADQANGLALSGSTIYVAGPVMPPASFGPLALASPGGASVSFLASLADPTLTGTTSGHYLESLHLFPNPAHGRATVQLPAGIGPATLTVLDALGRVMRTQTTINGPKTEIDLTGLAPGLYAVRMAAGGGAATQKLVVE</sequence>
<comment type="caution">
    <text evidence="2">The sequence shown here is derived from an EMBL/GenBank/DDBJ whole genome shotgun (WGS) entry which is preliminary data.</text>
</comment>
<organism evidence="2 3">
    <name type="scientific">Hymenobacter negativus</name>
    <dbReference type="NCBI Taxonomy" id="2795026"/>
    <lineage>
        <taxon>Bacteria</taxon>
        <taxon>Pseudomonadati</taxon>
        <taxon>Bacteroidota</taxon>
        <taxon>Cytophagia</taxon>
        <taxon>Cytophagales</taxon>
        <taxon>Hymenobacteraceae</taxon>
        <taxon>Hymenobacter</taxon>
    </lineage>
</organism>
<dbReference type="EMBL" id="JAGETZ010000017">
    <property type="protein sequence ID" value="MBO2012436.1"/>
    <property type="molecule type" value="Genomic_DNA"/>
</dbReference>
<feature type="domain" description="Secretion system C-terminal sorting" evidence="1">
    <location>
        <begin position="475"/>
        <end position="547"/>
    </location>
</feature>
<evidence type="ECO:0000313" key="2">
    <source>
        <dbReference type="EMBL" id="MBO2012436.1"/>
    </source>
</evidence>
<evidence type="ECO:0000313" key="3">
    <source>
        <dbReference type="Proteomes" id="UP000664369"/>
    </source>
</evidence>
<dbReference type="PANTHER" id="PTHR35580">
    <property type="entry name" value="CELL SURFACE GLYCOPROTEIN (S-LAYER PROTEIN)-LIKE PROTEIN"/>
    <property type="match status" value="1"/>
</dbReference>
<dbReference type="InterPro" id="IPR052918">
    <property type="entry name" value="Motility_Chemotaxis_Reg"/>
</dbReference>
<gene>
    <name evidence="2" type="ORF">J4E00_25465</name>
</gene>
<name>A0ABS3QMF1_9BACT</name>
<proteinExistence type="predicted"/>
<protein>
    <submittedName>
        <fullName evidence="2">T9SS type A sorting domain-containing protein</fullName>
    </submittedName>
</protein>
<evidence type="ECO:0000259" key="1">
    <source>
        <dbReference type="Pfam" id="PF18962"/>
    </source>
</evidence>
<keyword evidence="3" id="KW-1185">Reference proteome</keyword>